<feature type="non-terminal residue" evidence="1">
    <location>
        <position position="81"/>
    </location>
</feature>
<organism evidence="1">
    <name type="scientific">Zea mays</name>
    <name type="common">Maize</name>
    <dbReference type="NCBI Taxonomy" id="4577"/>
    <lineage>
        <taxon>Eukaryota</taxon>
        <taxon>Viridiplantae</taxon>
        <taxon>Streptophyta</taxon>
        <taxon>Embryophyta</taxon>
        <taxon>Tracheophyta</taxon>
        <taxon>Spermatophyta</taxon>
        <taxon>Magnoliopsida</taxon>
        <taxon>Liliopsida</taxon>
        <taxon>Poales</taxon>
        <taxon>Poaceae</taxon>
        <taxon>PACMAD clade</taxon>
        <taxon>Panicoideae</taxon>
        <taxon>Andropogonodae</taxon>
        <taxon>Andropogoneae</taxon>
        <taxon>Tripsacinae</taxon>
        <taxon>Zea</taxon>
    </lineage>
</organism>
<protein>
    <submittedName>
        <fullName evidence="1">Pyrophosphate--fructose 6-phosphate 1-phosphotransferase subunit alpha 2</fullName>
    </submittedName>
</protein>
<dbReference type="EMBL" id="CM000782">
    <property type="protein sequence ID" value="AQK84053.1"/>
    <property type="molecule type" value="Genomic_DNA"/>
</dbReference>
<dbReference type="GO" id="GO:0016740">
    <property type="term" value="F:transferase activity"/>
    <property type="evidence" value="ECO:0007669"/>
    <property type="project" value="UniProtKB-KW"/>
</dbReference>
<reference evidence="1" key="1">
    <citation type="submission" date="2015-12" db="EMBL/GenBank/DDBJ databases">
        <title>Update maize B73 reference genome by single molecule sequencing technologies.</title>
        <authorList>
            <consortium name="Maize Genome Sequencing Project"/>
            <person name="Ware D."/>
        </authorList>
    </citation>
    <scope>NUCLEOTIDE SEQUENCE</scope>
    <source>
        <tissue evidence="1">Seedling</tissue>
    </source>
</reference>
<proteinExistence type="predicted"/>
<name>A0A1D6LY36_MAIZE</name>
<keyword evidence="1" id="KW-0808">Transferase</keyword>
<dbReference type="AlphaFoldDB" id="A0A1D6LY36"/>
<gene>
    <name evidence="1" type="ORF">ZEAMMB73_Zm00001d037466</name>
</gene>
<accession>A0A1D6LY36</accession>
<dbReference type="EMBL" id="CM000782">
    <property type="protein sequence ID" value="AQK84054.1"/>
    <property type="molecule type" value="Genomic_DNA"/>
</dbReference>
<sequence>MDNGYMATVRNLKNPVNKWRCGVTPISLPFNQCHRVQGILPQDEGRLPQIYVWMMKTVLLDVKSTNTIVQIKYKIGALEGI</sequence>
<evidence type="ECO:0000313" key="1">
    <source>
        <dbReference type="EMBL" id="AQK84054.1"/>
    </source>
</evidence>